<protein>
    <submittedName>
        <fullName evidence="1">Uncharacterized protein conserved in bacteria</fullName>
    </submittedName>
</protein>
<gene>
    <name evidence="1" type="ORF">NCTC12112_01490</name>
</gene>
<dbReference type="KEGG" id="ful:C4N20_14590"/>
<name>A0AAX2JAG9_9FUSO</name>
<dbReference type="AlphaFoldDB" id="A0AAX2JAG9"/>
<dbReference type="RefSeq" id="WP_005977283.1">
    <property type="nucleotide sequence ID" value="NZ_CABKNW010000002.1"/>
</dbReference>
<dbReference type="Proteomes" id="UP000249008">
    <property type="component" value="Chromosome 1"/>
</dbReference>
<accession>A0AAX2JAG9</accession>
<dbReference type="GeneID" id="78456052"/>
<dbReference type="EMBL" id="LS483487">
    <property type="protein sequence ID" value="SQJ02600.1"/>
    <property type="molecule type" value="Genomic_DNA"/>
</dbReference>
<evidence type="ECO:0000313" key="2">
    <source>
        <dbReference type="Proteomes" id="UP000249008"/>
    </source>
</evidence>
<reference evidence="1 2" key="1">
    <citation type="submission" date="2018-06" db="EMBL/GenBank/DDBJ databases">
        <authorList>
            <consortium name="Pathogen Informatics"/>
            <person name="Doyle S."/>
        </authorList>
    </citation>
    <scope>NUCLEOTIDE SEQUENCE [LARGE SCALE GENOMIC DNA]</scope>
    <source>
        <strain evidence="1 2">NCTC12112</strain>
    </source>
</reference>
<evidence type="ECO:0000313" key="1">
    <source>
        <dbReference type="EMBL" id="SQJ02600.1"/>
    </source>
</evidence>
<sequence>MLKNYFDNVLIAGSGPVGINLYINFNKGYAEKVGLKIRNSKNSELFLKNLKSNNNLIESTVSVNEINSISGKCLLENLYINSEELINEWDVLILCTPCDAYLSVLKDLNLKKLTRIKKIVLISPEFGSSLILKSFLKDDETIEFISFSNYFGASNFSDDNHCLVITNALKKNVYIGSTCENSLFVRKIADFLGEFKINSICCKNQLEAESKNITLFVHSPFLLNKVSLDQVFDIDKTKRFLYKLYPEGPITMTVIHKMVNLYQEILELYSAVNLPEFNLLKFLNDSYPVLENSISKNDIEDYLGFPQLKKEYLLYVRYASILIDPFSTPDEDGRYFDFSRVSYSRIYKDKENLWNIPRRPLEDYNKLNLIWHLTKLYRTRSDQIFELIKIYKDYYFNFMKTVGEKNIKESCKFTDRNYEAEIIYSSLK</sequence>
<proteinExistence type="predicted"/>
<organism evidence="1 2">
    <name type="scientific">Fusobacterium ulcerans</name>
    <dbReference type="NCBI Taxonomy" id="861"/>
    <lineage>
        <taxon>Bacteria</taxon>
        <taxon>Fusobacteriati</taxon>
        <taxon>Fusobacteriota</taxon>
        <taxon>Fusobacteriia</taxon>
        <taxon>Fusobacteriales</taxon>
        <taxon>Fusobacteriaceae</taxon>
        <taxon>Fusobacterium</taxon>
    </lineage>
</organism>
<dbReference type="Pfam" id="PF10100">
    <property type="entry name" value="Staph_opine_DH"/>
    <property type="match status" value="1"/>
</dbReference>
<dbReference type="InterPro" id="IPR016935">
    <property type="entry name" value="Opine_metallophore_DH"/>
</dbReference>